<proteinExistence type="predicted"/>
<evidence type="ECO:0000256" key="2">
    <source>
        <dbReference type="ARBA" id="ARBA00022692"/>
    </source>
</evidence>
<dbReference type="InParanoid" id="A0A482WPJ9"/>
<dbReference type="STRING" id="195883.A0A482WPJ9"/>
<feature type="transmembrane region" description="Helical" evidence="5">
    <location>
        <begin position="419"/>
        <end position="440"/>
    </location>
</feature>
<protein>
    <recommendedName>
        <fullName evidence="6">RETREG1-3/ARL6IP-like N-terminal reticulon-homology domain-containing protein</fullName>
    </recommendedName>
</protein>
<dbReference type="InterPro" id="IPR057282">
    <property type="entry name" value="RETREG1-3-like_RHD"/>
</dbReference>
<gene>
    <name evidence="7" type="ORF">LSTR_LSTR010198</name>
</gene>
<keyword evidence="3 5" id="KW-1133">Transmembrane helix</keyword>
<dbReference type="InterPro" id="IPR052114">
    <property type="entry name" value="ER_autophagy_membrane_reg"/>
</dbReference>
<keyword evidence="8" id="KW-1185">Reference proteome</keyword>
<evidence type="ECO:0000259" key="6">
    <source>
        <dbReference type="Pfam" id="PF24456"/>
    </source>
</evidence>
<name>A0A482WPJ9_LAOST</name>
<evidence type="ECO:0000256" key="3">
    <source>
        <dbReference type="ARBA" id="ARBA00022989"/>
    </source>
</evidence>
<dbReference type="OrthoDB" id="6416122at2759"/>
<dbReference type="Pfam" id="PF24456">
    <property type="entry name" value="RHD_RETREG1-3"/>
    <property type="match status" value="1"/>
</dbReference>
<dbReference type="GO" id="GO:0005783">
    <property type="term" value="C:endoplasmic reticulum"/>
    <property type="evidence" value="ECO:0007669"/>
    <property type="project" value="UniProtKB-ARBA"/>
</dbReference>
<reference evidence="7 8" key="1">
    <citation type="journal article" date="2017" name="Gigascience">
        <title>Genome sequence of the small brown planthopper, Laodelphax striatellus.</title>
        <authorList>
            <person name="Zhu J."/>
            <person name="Jiang F."/>
            <person name="Wang X."/>
            <person name="Yang P."/>
            <person name="Bao Y."/>
            <person name="Zhao W."/>
            <person name="Wang W."/>
            <person name="Lu H."/>
            <person name="Wang Q."/>
            <person name="Cui N."/>
            <person name="Li J."/>
            <person name="Chen X."/>
            <person name="Luo L."/>
            <person name="Yu J."/>
            <person name="Kang L."/>
            <person name="Cui F."/>
        </authorList>
    </citation>
    <scope>NUCLEOTIDE SEQUENCE [LARGE SCALE GENOMIC DNA]</scope>
    <source>
        <strain evidence="7">Lst14</strain>
    </source>
</reference>
<dbReference type="PANTHER" id="PTHR20952:SF0">
    <property type="entry name" value="ADP-RIBOSYLATION FACTOR-LIKE PROTEIN 6-INTERACTING PROTEIN 1"/>
    <property type="match status" value="1"/>
</dbReference>
<feature type="transmembrane region" description="Helical" evidence="5">
    <location>
        <begin position="327"/>
        <end position="348"/>
    </location>
</feature>
<evidence type="ECO:0000313" key="8">
    <source>
        <dbReference type="Proteomes" id="UP000291343"/>
    </source>
</evidence>
<dbReference type="PANTHER" id="PTHR20952">
    <property type="entry name" value="ADP-RIBOSYLATION-LIKE FACTOR 6-INTERACTING PROTEIN"/>
    <property type="match status" value="1"/>
</dbReference>
<dbReference type="GO" id="GO:0016020">
    <property type="term" value="C:membrane"/>
    <property type="evidence" value="ECO:0007669"/>
    <property type="project" value="UniProtKB-SubCell"/>
</dbReference>
<comment type="caution">
    <text evidence="7">The sequence shown here is derived from an EMBL/GenBank/DDBJ whole genome shotgun (WGS) entry which is preliminary data.</text>
</comment>
<feature type="domain" description="RETREG1-3/ARL6IP-like N-terminal reticulon-homology" evidence="6">
    <location>
        <begin position="288"/>
        <end position="445"/>
    </location>
</feature>
<dbReference type="AlphaFoldDB" id="A0A482WPJ9"/>
<sequence>MSALPAYDLHQLYRHVFNVFNNDDYNRDAIKAVLSWARRTLGREYLTLLEYLFCDGVMQLNLMHFVSEVLYTPDVMVLSVEHLDERLLPGQEAFSFFMNREKDLFQNRMPLYKGLANRLNAEVFSGLDIMPALVAAPWNFTKLMVQVSDSAFSLFSVLIREWCDTSSEWMSATSSFSKALIDGEMMEDHSRDVHIQVINFAKVVADRLTSDNESYGLDAATRTRCHEWITKSPWYNSEDTGSIASKLCSNGFDSGKLIVLEKEGSSASKTNSEDKSIRKLKRNIEGWREAIILIRSVLLWEVDWYPLLIVGIHSTICLIFWKIDPTILSTISILGLLMVTLDTLVPILSSKFLDPANWTGVKEKQFEDFCKTVIEYKILLGQYWTSFQGMRETQPKFYYSITVPMLCLLAWIGNWNNLILTYIFGMILLLIPGLIHHGYLQKQYRYVLLSLKCIIDNSINRKAKQN</sequence>
<evidence type="ECO:0000256" key="5">
    <source>
        <dbReference type="SAM" id="Phobius"/>
    </source>
</evidence>
<evidence type="ECO:0000256" key="1">
    <source>
        <dbReference type="ARBA" id="ARBA00004141"/>
    </source>
</evidence>
<accession>A0A482WPJ9</accession>
<feature type="transmembrane region" description="Helical" evidence="5">
    <location>
        <begin position="397"/>
        <end position="413"/>
    </location>
</feature>
<evidence type="ECO:0000313" key="7">
    <source>
        <dbReference type="EMBL" id="RZF35507.1"/>
    </source>
</evidence>
<comment type="subcellular location">
    <subcellularLocation>
        <location evidence="1">Membrane</location>
        <topology evidence="1">Multi-pass membrane protein</topology>
    </subcellularLocation>
</comment>
<evidence type="ECO:0000256" key="4">
    <source>
        <dbReference type="ARBA" id="ARBA00023136"/>
    </source>
</evidence>
<dbReference type="EMBL" id="QKKF02028090">
    <property type="protein sequence ID" value="RZF35507.1"/>
    <property type="molecule type" value="Genomic_DNA"/>
</dbReference>
<dbReference type="Proteomes" id="UP000291343">
    <property type="component" value="Unassembled WGS sequence"/>
</dbReference>
<organism evidence="7 8">
    <name type="scientific">Laodelphax striatellus</name>
    <name type="common">Small brown planthopper</name>
    <name type="synonym">Delphax striatella</name>
    <dbReference type="NCBI Taxonomy" id="195883"/>
    <lineage>
        <taxon>Eukaryota</taxon>
        <taxon>Metazoa</taxon>
        <taxon>Ecdysozoa</taxon>
        <taxon>Arthropoda</taxon>
        <taxon>Hexapoda</taxon>
        <taxon>Insecta</taxon>
        <taxon>Pterygota</taxon>
        <taxon>Neoptera</taxon>
        <taxon>Paraneoptera</taxon>
        <taxon>Hemiptera</taxon>
        <taxon>Auchenorrhyncha</taxon>
        <taxon>Fulgoroidea</taxon>
        <taxon>Delphacidae</taxon>
        <taxon>Criomorphinae</taxon>
        <taxon>Laodelphax</taxon>
    </lineage>
</organism>
<keyword evidence="4 5" id="KW-0472">Membrane</keyword>
<keyword evidence="2 5" id="KW-0812">Transmembrane</keyword>